<feature type="transmembrane region" description="Helical" evidence="2">
    <location>
        <begin position="58"/>
        <end position="77"/>
    </location>
</feature>
<proteinExistence type="predicted"/>
<accession>A0A0B5E3C2</accession>
<protein>
    <submittedName>
        <fullName evidence="3">Uncharacterized protein</fullName>
    </submittedName>
</protein>
<dbReference type="STRING" id="1208324.P73_3175"/>
<dbReference type="Proteomes" id="UP000031521">
    <property type="component" value="Chromosome"/>
</dbReference>
<keyword evidence="4" id="KW-1185">Reference proteome</keyword>
<dbReference type="OrthoDB" id="7872962at2"/>
<organism evidence="3 4">
    <name type="scientific">Celeribacter indicus</name>
    <dbReference type="NCBI Taxonomy" id="1208324"/>
    <lineage>
        <taxon>Bacteria</taxon>
        <taxon>Pseudomonadati</taxon>
        <taxon>Pseudomonadota</taxon>
        <taxon>Alphaproteobacteria</taxon>
        <taxon>Rhodobacterales</taxon>
        <taxon>Roseobacteraceae</taxon>
        <taxon>Celeribacter</taxon>
    </lineage>
</organism>
<feature type="transmembrane region" description="Helical" evidence="2">
    <location>
        <begin position="33"/>
        <end position="52"/>
    </location>
</feature>
<evidence type="ECO:0000313" key="3">
    <source>
        <dbReference type="EMBL" id="AJE47890.1"/>
    </source>
</evidence>
<gene>
    <name evidence="3" type="ORF">P73_3175</name>
</gene>
<evidence type="ECO:0000313" key="4">
    <source>
        <dbReference type="Proteomes" id="UP000031521"/>
    </source>
</evidence>
<evidence type="ECO:0000256" key="1">
    <source>
        <dbReference type="SAM" id="MobiDB-lite"/>
    </source>
</evidence>
<sequence length="81" mass="8165">MTDATAAALPLSDHDDNDRGHAGTTGEATPRGVAMVLLAVVAVIAALVYGAFAIGPWVLGVTALATVPVIYVVLILLTTGH</sequence>
<dbReference type="EMBL" id="CP004393">
    <property type="protein sequence ID" value="AJE47890.1"/>
    <property type="molecule type" value="Genomic_DNA"/>
</dbReference>
<keyword evidence="2" id="KW-0472">Membrane</keyword>
<keyword evidence="2" id="KW-0812">Transmembrane</keyword>
<feature type="region of interest" description="Disordered" evidence="1">
    <location>
        <begin position="1"/>
        <end position="27"/>
    </location>
</feature>
<dbReference type="AlphaFoldDB" id="A0A0B5E3C2"/>
<feature type="compositionally biased region" description="Basic and acidic residues" evidence="1">
    <location>
        <begin position="12"/>
        <end position="21"/>
    </location>
</feature>
<evidence type="ECO:0000256" key="2">
    <source>
        <dbReference type="SAM" id="Phobius"/>
    </source>
</evidence>
<keyword evidence="2" id="KW-1133">Transmembrane helix</keyword>
<reference evidence="3 4" key="1">
    <citation type="journal article" date="2014" name="Int. J. Syst. Evol. Microbiol.">
        <title>Celeribacter indicus sp. nov., a polycyclic aromatic hydrocarbon-degrading bacterium from deep-sea sediment and reclassification of Huaishuia halophila as Celeribacter halophilus comb. nov.</title>
        <authorList>
            <person name="Lai Q."/>
            <person name="Cao J."/>
            <person name="Yuan J."/>
            <person name="Li F."/>
            <person name="Shao Z."/>
        </authorList>
    </citation>
    <scope>NUCLEOTIDE SEQUENCE [LARGE SCALE GENOMIC DNA]</scope>
    <source>
        <strain evidence="3">P73</strain>
    </source>
</reference>
<dbReference type="HOGENOM" id="CLU_2567584_0_0_5"/>
<dbReference type="KEGG" id="cid:P73_3175"/>
<dbReference type="RefSeq" id="WP_043870345.1">
    <property type="nucleotide sequence ID" value="NZ_CP004393.1"/>
</dbReference>
<name>A0A0B5E3C2_9RHOB</name>